<organism evidence="7 8">
    <name type="scientific">Bifidobacterium pseudolongum</name>
    <dbReference type="NCBI Taxonomy" id="1694"/>
    <lineage>
        <taxon>Bacteria</taxon>
        <taxon>Bacillati</taxon>
        <taxon>Actinomycetota</taxon>
        <taxon>Actinomycetes</taxon>
        <taxon>Bifidobacteriales</taxon>
        <taxon>Bifidobacteriaceae</taxon>
        <taxon>Bifidobacterium</taxon>
    </lineage>
</organism>
<dbReference type="GO" id="GO:0003676">
    <property type="term" value="F:nucleic acid binding"/>
    <property type="evidence" value="ECO:0007669"/>
    <property type="project" value="InterPro"/>
</dbReference>
<evidence type="ECO:0000259" key="6">
    <source>
        <dbReference type="Pfam" id="PF07669"/>
    </source>
</evidence>
<keyword evidence="2 7" id="KW-0489">Methyltransferase</keyword>
<dbReference type="Proteomes" id="UP000306798">
    <property type="component" value="Unassembled WGS sequence"/>
</dbReference>
<dbReference type="Gene3D" id="3.40.50.150">
    <property type="entry name" value="Vaccinia Virus protein VP39"/>
    <property type="match status" value="1"/>
</dbReference>
<dbReference type="InterPro" id="IPR011639">
    <property type="entry name" value="MethylTrfase_TaqI-like_dom"/>
</dbReference>
<evidence type="ECO:0000256" key="4">
    <source>
        <dbReference type="ARBA" id="ARBA00022691"/>
    </source>
</evidence>
<dbReference type="InterPro" id="IPR029063">
    <property type="entry name" value="SAM-dependent_MTases_sf"/>
</dbReference>
<dbReference type="GO" id="GO:0032259">
    <property type="term" value="P:methylation"/>
    <property type="evidence" value="ECO:0007669"/>
    <property type="project" value="UniProtKB-KW"/>
</dbReference>
<evidence type="ECO:0000256" key="1">
    <source>
        <dbReference type="ARBA" id="ARBA00011900"/>
    </source>
</evidence>
<dbReference type="PRINTS" id="PR00507">
    <property type="entry name" value="N12N6MTFRASE"/>
</dbReference>
<dbReference type="PANTHER" id="PTHR33841">
    <property type="entry name" value="DNA METHYLTRANSFERASE YEEA-RELATED"/>
    <property type="match status" value="1"/>
</dbReference>
<reference evidence="7 8" key="1">
    <citation type="submission" date="2019-04" db="EMBL/GenBank/DDBJ databases">
        <title>Microbes associate with the intestines of laboratory mice.</title>
        <authorList>
            <person name="Navarre W."/>
            <person name="Wong E."/>
            <person name="Huang K.C."/>
            <person name="Tropini C."/>
            <person name="Ng K."/>
            <person name="Yu B."/>
        </authorList>
    </citation>
    <scope>NUCLEOTIDE SEQUENCE [LARGE SCALE GENOMIC DNA]</scope>
    <source>
        <strain evidence="7 8">NM87_A27A</strain>
    </source>
</reference>
<dbReference type="InterPro" id="IPR050953">
    <property type="entry name" value="N4_N6_ade-DNA_methylase"/>
</dbReference>
<comment type="caution">
    <text evidence="7">The sequence shown here is derived from an EMBL/GenBank/DDBJ whole genome shotgun (WGS) entry which is preliminary data.</text>
</comment>
<sequence>MNTNPLQQFATDARTALMSAIEPRIREALDPNSALHADNTAACKHLAHNAPSSDDRHAFDAYVEELTERYAYRWFNRIIAFRYMDVHGYTVTPVVSSADMTNATALPEILAAARRGEYDERVFGPAIRTNEAIKQRVEAIFNGETTTADPQSTAYGLLMSAACNYWHTYLPFLFDEPNTIDDTIDRVLMPQNLLADGSPLREAIKAMTPEACGVGTTSGNVEIIGWLYQFYIAPRKDSVMAGFKKGEKAGANEISAATQLFTPEWIVRYLVQNTVGRLWMVNHPDCALADGWEYYIAPTSDDDTAQLTISSPEELTVCDPACGSGHMLTYAFDLLYEIYEDEGYAPSDIPGLILDHNLFGMEIDERAAQLAAFALTMKARGRSRRFFRKQVQPHIEQIKQIRFTDAETEELNELYDVTLPSELWNTYANADVFGSLIQPDTMLATVCDNIVESESPALYAADLIERGNRVLEQTRYLSRTYATVVGNPPYMGGKNMSAQLKKYVEEHYPKGKSDLFAAFMLRCMHLVPQHGYVGFMTPYVWMFIHSYEDLRKQIINQDHISSLIQLEYSGFDGATVPICTFVLQRGHSSEQGSYIRLSDFLGAKQQAPRTREIITAHKLATQHLPYEHAEMAKHFYEVDQQEFAQIPGSPIAYWVSSDVLALFTQFPEMKSHFKLREGIHSSDNLRFLRRWYEISVNRLIKDAVSVDDIDRRQNACWVPYCKGGEYRKWYGNNEFVIGFDKNHREQMKQLRGCVWPSQSLWFKEGGTWTAVSSGSLGVRYFPSGFLFDAGGQVVEGAEVYRAIAELNSSLYKIIAEITMPTLNFKCGVISKLPDFSQSINFDKDLIVSCISTSKKDWDSSELSFDFSAPLIPAHTISLLTDLIHHISTKCNKESHNQQLREIANNHKIAEQCCPEGDVLCDVPLERVSLKRNKAFAYPKASPEERDELFTLDLVKELISYAVGCMFGRYSLDEPGLILASQGETIDDFHMRVPDPSFEPDADNVIPMCEGDYFEDDIVVRFRKFIAVAFGAEHLEENIAYIEQVLGRPLRKYFLNDFYNDHVKMYSNRPIYWQYASRTDNKGAFKALVYLHRYTPSTTSTVLAYLRDYIARVSSYAAVLDESDAAKDLREADRLRKIVNECKAYEDDILYPLATCNMPIDLDDGVLVNYLRMGKALRAIPAIEKKRKDVETWEWPVHPLGKER</sequence>
<dbReference type="EMBL" id="SSTF01000002">
    <property type="protein sequence ID" value="THG27716.1"/>
    <property type="molecule type" value="Genomic_DNA"/>
</dbReference>
<evidence type="ECO:0000256" key="5">
    <source>
        <dbReference type="ARBA" id="ARBA00047942"/>
    </source>
</evidence>
<name>A0A4S4FFC3_9BIFI</name>
<evidence type="ECO:0000313" key="7">
    <source>
        <dbReference type="EMBL" id="THG27716.1"/>
    </source>
</evidence>
<dbReference type="RefSeq" id="WP_136510831.1">
    <property type="nucleotide sequence ID" value="NZ_SSTF01000002.1"/>
</dbReference>
<dbReference type="PROSITE" id="PS00092">
    <property type="entry name" value="N6_MTASE"/>
    <property type="match status" value="1"/>
</dbReference>
<dbReference type="AlphaFoldDB" id="A0A4S4FFC3"/>
<dbReference type="EC" id="2.1.1.72" evidence="1"/>
<feature type="domain" description="Type II methyltransferase M.TaqI-like" evidence="6">
    <location>
        <begin position="356"/>
        <end position="568"/>
    </location>
</feature>
<dbReference type="Pfam" id="PF07669">
    <property type="entry name" value="Eco57I"/>
    <property type="match status" value="1"/>
</dbReference>
<dbReference type="PANTHER" id="PTHR33841:SF1">
    <property type="entry name" value="DNA METHYLTRANSFERASE A"/>
    <property type="match status" value="1"/>
</dbReference>
<dbReference type="InterPro" id="IPR047939">
    <property type="entry name" value="BREX_1_PglX"/>
</dbReference>
<accession>A0A4S4FFC3</accession>
<evidence type="ECO:0000256" key="3">
    <source>
        <dbReference type="ARBA" id="ARBA00022679"/>
    </source>
</evidence>
<keyword evidence="3 7" id="KW-0808">Transferase</keyword>
<gene>
    <name evidence="7" type="primary">pglX</name>
    <name evidence="7" type="ORF">E5991_00940</name>
</gene>
<dbReference type="NCBIfam" id="NF033452">
    <property type="entry name" value="BREX_1_MTaseX"/>
    <property type="match status" value="1"/>
</dbReference>
<comment type="catalytic activity">
    <reaction evidence="5">
        <text>a 2'-deoxyadenosine in DNA + S-adenosyl-L-methionine = an N(6)-methyl-2'-deoxyadenosine in DNA + S-adenosyl-L-homocysteine + H(+)</text>
        <dbReference type="Rhea" id="RHEA:15197"/>
        <dbReference type="Rhea" id="RHEA-COMP:12418"/>
        <dbReference type="Rhea" id="RHEA-COMP:12419"/>
        <dbReference type="ChEBI" id="CHEBI:15378"/>
        <dbReference type="ChEBI" id="CHEBI:57856"/>
        <dbReference type="ChEBI" id="CHEBI:59789"/>
        <dbReference type="ChEBI" id="CHEBI:90615"/>
        <dbReference type="ChEBI" id="CHEBI:90616"/>
        <dbReference type="EC" id="2.1.1.72"/>
    </reaction>
</comment>
<proteinExistence type="predicted"/>
<protein>
    <recommendedName>
        <fullName evidence="1">site-specific DNA-methyltransferase (adenine-specific)</fullName>
        <ecNumber evidence="1">2.1.1.72</ecNumber>
    </recommendedName>
</protein>
<evidence type="ECO:0000313" key="8">
    <source>
        <dbReference type="Proteomes" id="UP000306798"/>
    </source>
</evidence>
<dbReference type="GO" id="GO:0009007">
    <property type="term" value="F:site-specific DNA-methyltransferase (adenine-specific) activity"/>
    <property type="evidence" value="ECO:0007669"/>
    <property type="project" value="UniProtKB-EC"/>
</dbReference>
<dbReference type="SUPFAM" id="SSF53335">
    <property type="entry name" value="S-adenosyl-L-methionine-dependent methyltransferases"/>
    <property type="match status" value="1"/>
</dbReference>
<dbReference type="GO" id="GO:0006304">
    <property type="term" value="P:DNA modification"/>
    <property type="evidence" value="ECO:0007669"/>
    <property type="project" value="InterPro"/>
</dbReference>
<evidence type="ECO:0000256" key="2">
    <source>
        <dbReference type="ARBA" id="ARBA00022603"/>
    </source>
</evidence>
<keyword evidence="4" id="KW-0949">S-adenosyl-L-methionine</keyword>
<dbReference type="InterPro" id="IPR002052">
    <property type="entry name" value="DNA_methylase_N6_adenine_CS"/>
</dbReference>